<sequence length="99" mass="10768">MGSDHYPIFTNILGFRTAGRQFCNVTRWDTYREALEESTDVGEVVMLMREAPSTCVPGSPGTCVRTAKNIAATTDLLIEGVAEHAATPTTQRGHDEPAQ</sequence>
<reference evidence="1" key="1">
    <citation type="journal article" date="2020" name="Cell">
        <title>Large-Scale Comparative Analyses of Tick Genomes Elucidate Their Genetic Diversity and Vector Capacities.</title>
        <authorList>
            <consortium name="Tick Genome and Microbiome Consortium (TIGMIC)"/>
            <person name="Jia N."/>
            <person name="Wang J."/>
            <person name="Shi W."/>
            <person name="Du L."/>
            <person name="Sun Y."/>
            <person name="Zhan W."/>
            <person name="Jiang J.F."/>
            <person name="Wang Q."/>
            <person name="Zhang B."/>
            <person name="Ji P."/>
            <person name="Bell-Sakyi L."/>
            <person name="Cui X.M."/>
            <person name="Yuan T.T."/>
            <person name="Jiang B.G."/>
            <person name="Yang W.F."/>
            <person name="Lam T.T."/>
            <person name="Chang Q.C."/>
            <person name="Ding S.J."/>
            <person name="Wang X.J."/>
            <person name="Zhu J.G."/>
            <person name="Ruan X.D."/>
            <person name="Zhao L."/>
            <person name="Wei J.T."/>
            <person name="Ye R.Z."/>
            <person name="Que T.C."/>
            <person name="Du C.H."/>
            <person name="Zhou Y.H."/>
            <person name="Cheng J.X."/>
            <person name="Dai P.F."/>
            <person name="Guo W.B."/>
            <person name="Han X.H."/>
            <person name="Huang E.J."/>
            <person name="Li L.F."/>
            <person name="Wei W."/>
            <person name="Gao Y.C."/>
            <person name="Liu J.Z."/>
            <person name="Shao H.Z."/>
            <person name="Wang X."/>
            <person name="Wang C.C."/>
            <person name="Yang T.C."/>
            <person name="Huo Q.B."/>
            <person name="Li W."/>
            <person name="Chen H.Y."/>
            <person name="Chen S.E."/>
            <person name="Zhou L.G."/>
            <person name="Ni X.B."/>
            <person name="Tian J.H."/>
            <person name="Sheng Y."/>
            <person name="Liu T."/>
            <person name="Pan Y.S."/>
            <person name="Xia L.Y."/>
            <person name="Li J."/>
            <person name="Zhao F."/>
            <person name="Cao W.C."/>
        </authorList>
    </citation>
    <scope>NUCLEOTIDE SEQUENCE</scope>
    <source>
        <strain evidence="1">Rsan-2018</strain>
    </source>
</reference>
<comment type="caution">
    <text evidence="1">The sequence shown here is derived from an EMBL/GenBank/DDBJ whole genome shotgun (WGS) entry which is preliminary data.</text>
</comment>
<dbReference type="EMBL" id="JABSTV010001212">
    <property type="protein sequence ID" value="KAH7984875.1"/>
    <property type="molecule type" value="Genomic_DNA"/>
</dbReference>
<dbReference type="AlphaFoldDB" id="A0A9D4TCD5"/>
<organism evidence="1 2">
    <name type="scientific">Rhipicephalus sanguineus</name>
    <name type="common">Brown dog tick</name>
    <name type="synonym">Ixodes sanguineus</name>
    <dbReference type="NCBI Taxonomy" id="34632"/>
    <lineage>
        <taxon>Eukaryota</taxon>
        <taxon>Metazoa</taxon>
        <taxon>Ecdysozoa</taxon>
        <taxon>Arthropoda</taxon>
        <taxon>Chelicerata</taxon>
        <taxon>Arachnida</taxon>
        <taxon>Acari</taxon>
        <taxon>Parasitiformes</taxon>
        <taxon>Ixodida</taxon>
        <taxon>Ixodoidea</taxon>
        <taxon>Ixodidae</taxon>
        <taxon>Rhipicephalinae</taxon>
        <taxon>Rhipicephalus</taxon>
        <taxon>Rhipicephalus</taxon>
    </lineage>
</organism>
<gene>
    <name evidence="1" type="ORF">HPB52_024484</name>
</gene>
<protein>
    <submittedName>
        <fullName evidence="1">Uncharacterized protein</fullName>
    </submittedName>
</protein>
<evidence type="ECO:0000313" key="2">
    <source>
        <dbReference type="Proteomes" id="UP000821837"/>
    </source>
</evidence>
<accession>A0A9D4TCD5</accession>
<evidence type="ECO:0000313" key="1">
    <source>
        <dbReference type="EMBL" id="KAH7984875.1"/>
    </source>
</evidence>
<name>A0A9D4TCD5_RHISA</name>
<dbReference type="Proteomes" id="UP000821837">
    <property type="component" value="Unassembled WGS sequence"/>
</dbReference>
<reference evidence="1" key="2">
    <citation type="submission" date="2021-09" db="EMBL/GenBank/DDBJ databases">
        <authorList>
            <person name="Jia N."/>
            <person name="Wang J."/>
            <person name="Shi W."/>
            <person name="Du L."/>
            <person name="Sun Y."/>
            <person name="Zhan W."/>
            <person name="Jiang J."/>
            <person name="Wang Q."/>
            <person name="Zhang B."/>
            <person name="Ji P."/>
            <person name="Sakyi L.B."/>
            <person name="Cui X."/>
            <person name="Yuan T."/>
            <person name="Jiang B."/>
            <person name="Yang W."/>
            <person name="Lam T.T.-Y."/>
            <person name="Chang Q."/>
            <person name="Ding S."/>
            <person name="Wang X."/>
            <person name="Zhu J."/>
            <person name="Ruan X."/>
            <person name="Zhao L."/>
            <person name="Wei J."/>
            <person name="Que T."/>
            <person name="Du C."/>
            <person name="Cheng J."/>
            <person name="Dai P."/>
            <person name="Han X."/>
            <person name="Huang E."/>
            <person name="Gao Y."/>
            <person name="Liu J."/>
            <person name="Shao H."/>
            <person name="Ye R."/>
            <person name="Li L."/>
            <person name="Wei W."/>
            <person name="Wang X."/>
            <person name="Wang C."/>
            <person name="Huo Q."/>
            <person name="Li W."/>
            <person name="Guo W."/>
            <person name="Chen H."/>
            <person name="Chen S."/>
            <person name="Zhou L."/>
            <person name="Zhou L."/>
            <person name="Ni X."/>
            <person name="Tian J."/>
            <person name="Zhou Y."/>
            <person name="Sheng Y."/>
            <person name="Liu T."/>
            <person name="Pan Y."/>
            <person name="Xia L."/>
            <person name="Li J."/>
            <person name="Zhao F."/>
            <person name="Cao W."/>
        </authorList>
    </citation>
    <scope>NUCLEOTIDE SEQUENCE</scope>
    <source>
        <strain evidence="1">Rsan-2018</strain>
        <tissue evidence="1">Larvae</tissue>
    </source>
</reference>
<keyword evidence="2" id="KW-1185">Reference proteome</keyword>
<proteinExistence type="predicted"/>